<dbReference type="OMA" id="YKQLPEF"/>
<feature type="region of interest" description="Disordered" evidence="3">
    <location>
        <begin position="123"/>
        <end position="173"/>
    </location>
</feature>
<dbReference type="HOGENOM" id="CLU_346923_0_0_1"/>
<dbReference type="PROSITE" id="PS00233">
    <property type="entry name" value="CHIT_BIND_RR_1"/>
    <property type="match status" value="1"/>
</dbReference>
<organism evidence="6">
    <name type="scientific">Drosophila persimilis</name>
    <name type="common">Fruit fly</name>
    <dbReference type="NCBI Taxonomy" id="7234"/>
    <lineage>
        <taxon>Eukaryota</taxon>
        <taxon>Metazoa</taxon>
        <taxon>Ecdysozoa</taxon>
        <taxon>Arthropoda</taxon>
        <taxon>Hexapoda</taxon>
        <taxon>Insecta</taxon>
        <taxon>Pterygota</taxon>
        <taxon>Neoptera</taxon>
        <taxon>Endopterygota</taxon>
        <taxon>Diptera</taxon>
        <taxon>Brachycera</taxon>
        <taxon>Muscomorpha</taxon>
        <taxon>Ephydroidea</taxon>
        <taxon>Drosophilidae</taxon>
        <taxon>Drosophila</taxon>
        <taxon>Sophophora</taxon>
    </lineage>
</organism>
<dbReference type="KEGG" id="dpe:6592376"/>
<feature type="compositionally biased region" description="Low complexity" evidence="3">
    <location>
        <begin position="732"/>
        <end position="741"/>
    </location>
</feature>
<dbReference type="GO" id="GO:0005615">
    <property type="term" value="C:extracellular space"/>
    <property type="evidence" value="ECO:0007669"/>
    <property type="project" value="TreeGrafter"/>
</dbReference>
<feature type="compositionally biased region" description="Basic residues" evidence="3">
    <location>
        <begin position="224"/>
        <end position="233"/>
    </location>
</feature>
<protein>
    <submittedName>
        <fullName evidence="5">GL17472</fullName>
    </submittedName>
</protein>
<dbReference type="PANTHER" id="PTHR12236:SF86">
    <property type="entry name" value="CCP84AC-RELATED"/>
    <property type="match status" value="1"/>
</dbReference>
<feature type="compositionally biased region" description="Low complexity" evidence="3">
    <location>
        <begin position="281"/>
        <end position="299"/>
    </location>
</feature>
<accession>B4GH67</accession>
<dbReference type="Pfam" id="PF00379">
    <property type="entry name" value="Chitin_bind_4"/>
    <property type="match status" value="1"/>
</dbReference>
<feature type="region of interest" description="Disordered" evidence="3">
    <location>
        <begin position="73"/>
        <end position="100"/>
    </location>
</feature>
<dbReference type="PANTHER" id="PTHR12236">
    <property type="entry name" value="STRUCTURAL CONTITUENT OF CUTICLE"/>
    <property type="match status" value="1"/>
</dbReference>
<dbReference type="PhylomeDB" id="B4GH67"/>
<dbReference type="PROSITE" id="PS51155">
    <property type="entry name" value="CHIT_BIND_RR_2"/>
    <property type="match status" value="1"/>
</dbReference>
<evidence type="ECO:0000313" key="5">
    <source>
        <dbReference type="EMBL" id="EDW35837.1"/>
    </source>
</evidence>
<dbReference type="InterPro" id="IPR000618">
    <property type="entry name" value="Insect_cuticle"/>
</dbReference>
<dbReference type="EMBL" id="CH479183">
    <property type="protein sequence ID" value="EDW35837.1"/>
    <property type="molecule type" value="Genomic_DNA"/>
</dbReference>
<dbReference type="eggNOG" id="ENOG502S7Y3">
    <property type="taxonomic scope" value="Eukaryota"/>
</dbReference>
<dbReference type="AlphaFoldDB" id="B4GH67"/>
<dbReference type="InterPro" id="IPR031311">
    <property type="entry name" value="CHIT_BIND_RR_consensus"/>
</dbReference>
<keyword evidence="4" id="KW-0732">Signal</keyword>
<keyword evidence="6" id="KW-1185">Reference proteome</keyword>
<proteinExistence type="predicted"/>
<feature type="chain" id="PRO_5002803710" evidence="4">
    <location>
        <begin position="25"/>
        <end position="847"/>
    </location>
</feature>
<evidence type="ECO:0000313" key="6">
    <source>
        <dbReference type="Proteomes" id="UP000008744"/>
    </source>
</evidence>
<evidence type="ECO:0000256" key="1">
    <source>
        <dbReference type="ARBA" id="ARBA00022460"/>
    </source>
</evidence>
<sequence>MAISDAGSTLMLLLVVAGLGLAKAMDTYHRLPSLETFSSYEDMQRYFDQRNLRSMRHIDNPTDDSYLAAFNQYNDQSEDRSQVHRSRTKREERKLPSAPRMLRFELSDAVEPSDEVKQLLRQHHSRALKESPTTEGAPPAVTSQATKSQRSKRKPRRQRRSTIGQQQPPADFKAMMIPFQETDAREPDPITAKLIREARILDLQSQATKTEPSKKSQKHGFQVRIRKTKRSKRSAAAPLQMFKFEMSDAKAMPQPQPQRSGKQLQATPTLLTMETRPENRTQSQSQSQSQSQTPTTPTPRQEDNAILNGESTAETKRMYVYKEAPPSPVHGKSKKSLSGLPHEVQKVIGQLMKEGHGGKAYIKYLPAQKSEYEHYKIKPLSPLSGYGLKPSSYMKYMPSTVQTKLVESSPAPAPVHVPAPVQVHIQPVPVVEQLRYFHYKPSYANVYPAPQTIAQHPIVVQEAVPQVEEVHHHTYTAELAAPAPAPAPAPTQSIDVIVPQFRPSKPDPLQEEYHAEPLYGKALEPYQYEIQHEPGPSAAPLIKIEYHAQADSIKEHYKQLPEFQQLSTLVGKSPDDQIHGLTYLLAKEMQAKLQRQGKQLMMDRPQDSTAPILFHPGQVQAPAAVPTLKTLADLGGGSLGVHQGRLIGMAKTKQYVPIIESGNNDVKELPAVPSSVAPKLPTPSSFIDYTPGHGLSHGYEGVRDDERPVTTVEHVVHHPTVTNYHHHHHHQQQQQQHPEQQQQHHHYQATSLPAELDAEKGVNGLHLVNSQEDKSLQQYASKYAFGYRIRDFHTGNDFGHNQNRDFHGVTRGQYHILLPDGRIQNVIYHADDTGFHADVSFEGGTKH</sequence>
<dbReference type="GO" id="GO:0042302">
    <property type="term" value="F:structural constituent of cuticle"/>
    <property type="evidence" value="ECO:0007669"/>
    <property type="project" value="UniProtKB-UniRule"/>
</dbReference>
<dbReference type="OrthoDB" id="6595597at2759"/>
<dbReference type="InterPro" id="IPR051217">
    <property type="entry name" value="Insect_Cuticle_Struc_Prot"/>
</dbReference>
<dbReference type="Proteomes" id="UP000008744">
    <property type="component" value="Unassembled WGS sequence"/>
</dbReference>
<reference evidence="5 6" key="1">
    <citation type="journal article" date="2007" name="Nature">
        <title>Evolution of genes and genomes on the Drosophila phylogeny.</title>
        <authorList>
            <consortium name="Drosophila 12 Genomes Consortium"/>
            <person name="Clark A.G."/>
            <person name="Eisen M.B."/>
            <person name="Smith D.R."/>
            <person name="Bergman C.M."/>
            <person name="Oliver B."/>
            <person name="Markow T.A."/>
            <person name="Kaufman T.C."/>
            <person name="Kellis M."/>
            <person name="Gelbart W."/>
            <person name="Iyer V.N."/>
            <person name="Pollard D.A."/>
            <person name="Sackton T.B."/>
            <person name="Larracuente A.M."/>
            <person name="Singh N.D."/>
            <person name="Abad J.P."/>
            <person name="Abt D.N."/>
            <person name="Adryan B."/>
            <person name="Aguade M."/>
            <person name="Akashi H."/>
            <person name="Anderson W.W."/>
            <person name="Aquadro C.F."/>
            <person name="Ardell D.H."/>
            <person name="Arguello R."/>
            <person name="Artieri C.G."/>
            <person name="Barbash D.A."/>
            <person name="Barker D."/>
            <person name="Barsanti P."/>
            <person name="Batterham P."/>
            <person name="Batzoglou S."/>
            <person name="Begun D."/>
            <person name="Bhutkar A."/>
            <person name="Blanco E."/>
            <person name="Bosak S.A."/>
            <person name="Bradley R.K."/>
            <person name="Brand A.D."/>
            <person name="Brent M.R."/>
            <person name="Brooks A.N."/>
            <person name="Brown R.H."/>
            <person name="Butlin R.K."/>
            <person name="Caggese C."/>
            <person name="Calvi B.R."/>
            <person name="Bernardo de Carvalho A."/>
            <person name="Caspi A."/>
            <person name="Castrezana S."/>
            <person name="Celniker S.E."/>
            <person name="Chang J.L."/>
            <person name="Chapple C."/>
            <person name="Chatterji S."/>
            <person name="Chinwalla A."/>
            <person name="Civetta A."/>
            <person name="Clifton S.W."/>
            <person name="Comeron J.M."/>
            <person name="Costello J.C."/>
            <person name="Coyne J.A."/>
            <person name="Daub J."/>
            <person name="David R.G."/>
            <person name="Delcher A.L."/>
            <person name="Delehaunty K."/>
            <person name="Do C.B."/>
            <person name="Ebling H."/>
            <person name="Edwards K."/>
            <person name="Eickbush T."/>
            <person name="Evans J.D."/>
            <person name="Filipski A."/>
            <person name="Findeiss S."/>
            <person name="Freyhult E."/>
            <person name="Fulton L."/>
            <person name="Fulton R."/>
            <person name="Garcia A.C."/>
            <person name="Gardiner A."/>
            <person name="Garfield D.A."/>
            <person name="Garvin B.E."/>
            <person name="Gibson G."/>
            <person name="Gilbert D."/>
            <person name="Gnerre S."/>
            <person name="Godfrey J."/>
            <person name="Good R."/>
            <person name="Gotea V."/>
            <person name="Gravely B."/>
            <person name="Greenberg A.J."/>
            <person name="Griffiths-Jones S."/>
            <person name="Gross S."/>
            <person name="Guigo R."/>
            <person name="Gustafson E.A."/>
            <person name="Haerty W."/>
            <person name="Hahn M.W."/>
            <person name="Halligan D.L."/>
            <person name="Halpern A.L."/>
            <person name="Halter G.M."/>
            <person name="Han M.V."/>
            <person name="Heger A."/>
            <person name="Hillier L."/>
            <person name="Hinrichs A.S."/>
            <person name="Holmes I."/>
            <person name="Hoskins R.A."/>
            <person name="Hubisz M.J."/>
            <person name="Hultmark D."/>
            <person name="Huntley M.A."/>
            <person name="Jaffe D.B."/>
            <person name="Jagadeeshan S."/>
            <person name="Jeck W.R."/>
            <person name="Johnson J."/>
            <person name="Jones C.D."/>
            <person name="Jordan W.C."/>
            <person name="Karpen G.H."/>
            <person name="Kataoka E."/>
            <person name="Keightley P.D."/>
            <person name="Kheradpour P."/>
            <person name="Kirkness E.F."/>
            <person name="Koerich L.B."/>
            <person name="Kristiansen K."/>
            <person name="Kudrna D."/>
            <person name="Kulathinal R.J."/>
            <person name="Kumar S."/>
            <person name="Kwok R."/>
            <person name="Lander E."/>
            <person name="Langley C.H."/>
            <person name="Lapoint R."/>
            <person name="Lazzaro B.P."/>
            <person name="Lee S.J."/>
            <person name="Levesque L."/>
            <person name="Li R."/>
            <person name="Lin C.F."/>
            <person name="Lin M.F."/>
            <person name="Lindblad-Toh K."/>
            <person name="Llopart A."/>
            <person name="Long M."/>
            <person name="Low L."/>
            <person name="Lozovsky E."/>
            <person name="Lu J."/>
            <person name="Luo M."/>
            <person name="Machado C.A."/>
            <person name="Makalowski W."/>
            <person name="Marzo M."/>
            <person name="Matsuda M."/>
            <person name="Matzkin L."/>
            <person name="McAllister B."/>
            <person name="McBride C.S."/>
            <person name="McKernan B."/>
            <person name="McKernan K."/>
            <person name="Mendez-Lago M."/>
            <person name="Minx P."/>
            <person name="Mollenhauer M.U."/>
            <person name="Montooth K."/>
            <person name="Mount S.M."/>
            <person name="Mu X."/>
            <person name="Myers E."/>
            <person name="Negre B."/>
            <person name="Newfeld S."/>
            <person name="Nielsen R."/>
            <person name="Noor M.A."/>
            <person name="O'Grady P."/>
            <person name="Pachter L."/>
            <person name="Papaceit M."/>
            <person name="Parisi M.J."/>
            <person name="Parisi M."/>
            <person name="Parts L."/>
            <person name="Pedersen J.S."/>
            <person name="Pesole G."/>
            <person name="Phillippy A.M."/>
            <person name="Ponting C.P."/>
            <person name="Pop M."/>
            <person name="Porcelli D."/>
            <person name="Powell J.R."/>
            <person name="Prohaska S."/>
            <person name="Pruitt K."/>
            <person name="Puig M."/>
            <person name="Quesneville H."/>
            <person name="Ram K.R."/>
            <person name="Rand D."/>
            <person name="Rasmussen M.D."/>
            <person name="Reed L.K."/>
            <person name="Reenan R."/>
            <person name="Reily A."/>
            <person name="Remington K.A."/>
            <person name="Rieger T.T."/>
            <person name="Ritchie M.G."/>
            <person name="Robin C."/>
            <person name="Rogers Y.H."/>
            <person name="Rohde C."/>
            <person name="Rozas J."/>
            <person name="Rubenfield M.J."/>
            <person name="Ruiz A."/>
            <person name="Russo S."/>
            <person name="Salzberg S.L."/>
            <person name="Sanchez-Gracia A."/>
            <person name="Saranga D.J."/>
            <person name="Sato H."/>
            <person name="Schaeffer S.W."/>
            <person name="Schatz M.C."/>
            <person name="Schlenke T."/>
            <person name="Schwartz R."/>
            <person name="Segarra C."/>
            <person name="Singh R.S."/>
            <person name="Sirot L."/>
            <person name="Sirota M."/>
            <person name="Sisneros N.B."/>
            <person name="Smith C.D."/>
            <person name="Smith T.F."/>
            <person name="Spieth J."/>
            <person name="Stage D.E."/>
            <person name="Stark A."/>
            <person name="Stephan W."/>
            <person name="Strausberg R.L."/>
            <person name="Strempel S."/>
            <person name="Sturgill D."/>
            <person name="Sutton G."/>
            <person name="Sutton G.G."/>
            <person name="Tao W."/>
            <person name="Teichmann S."/>
            <person name="Tobari Y.N."/>
            <person name="Tomimura Y."/>
            <person name="Tsolas J.M."/>
            <person name="Valente V.L."/>
            <person name="Venter E."/>
            <person name="Venter J.C."/>
            <person name="Vicario S."/>
            <person name="Vieira F.G."/>
            <person name="Vilella A.J."/>
            <person name="Villasante A."/>
            <person name="Walenz B."/>
            <person name="Wang J."/>
            <person name="Wasserman M."/>
            <person name="Watts T."/>
            <person name="Wilson D."/>
            <person name="Wilson R.K."/>
            <person name="Wing R.A."/>
            <person name="Wolfner M.F."/>
            <person name="Wong A."/>
            <person name="Wong G.K."/>
            <person name="Wu C.I."/>
            <person name="Wu G."/>
            <person name="Yamamoto D."/>
            <person name="Yang H.P."/>
            <person name="Yang S.P."/>
            <person name="Yorke J.A."/>
            <person name="Yoshida K."/>
            <person name="Zdobnov E."/>
            <person name="Zhang P."/>
            <person name="Zhang Y."/>
            <person name="Zimin A.V."/>
            <person name="Baldwin J."/>
            <person name="Abdouelleil A."/>
            <person name="Abdulkadir J."/>
            <person name="Abebe A."/>
            <person name="Abera B."/>
            <person name="Abreu J."/>
            <person name="Acer S.C."/>
            <person name="Aftuck L."/>
            <person name="Alexander A."/>
            <person name="An P."/>
            <person name="Anderson E."/>
            <person name="Anderson S."/>
            <person name="Arachi H."/>
            <person name="Azer M."/>
            <person name="Bachantsang P."/>
            <person name="Barry A."/>
            <person name="Bayul T."/>
            <person name="Berlin A."/>
            <person name="Bessette D."/>
            <person name="Bloom T."/>
            <person name="Blye J."/>
            <person name="Boguslavskiy L."/>
            <person name="Bonnet C."/>
            <person name="Boukhgalter B."/>
            <person name="Bourzgui I."/>
            <person name="Brown A."/>
            <person name="Cahill P."/>
            <person name="Channer S."/>
            <person name="Cheshatsang Y."/>
            <person name="Chuda L."/>
            <person name="Citroen M."/>
            <person name="Collymore A."/>
            <person name="Cooke P."/>
            <person name="Costello M."/>
            <person name="D'Aco K."/>
            <person name="Daza R."/>
            <person name="De Haan G."/>
            <person name="DeGray S."/>
            <person name="DeMaso C."/>
            <person name="Dhargay N."/>
            <person name="Dooley K."/>
            <person name="Dooley E."/>
            <person name="Doricent M."/>
            <person name="Dorje P."/>
            <person name="Dorjee K."/>
            <person name="Dupes A."/>
            <person name="Elong R."/>
            <person name="Falk J."/>
            <person name="Farina A."/>
            <person name="Faro S."/>
            <person name="Ferguson D."/>
            <person name="Fisher S."/>
            <person name="Foley C.D."/>
            <person name="Franke A."/>
            <person name="Friedrich D."/>
            <person name="Gadbois L."/>
            <person name="Gearin G."/>
            <person name="Gearin C.R."/>
            <person name="Giannoukos G."/>
            <person name="Goode T."/>
            <person name="Graham J."/>
            <person name="Grandbois E."/>
            <person name="Grewal S."/>
            <person name="Gyaltsen K."/>
            <person name="Hafez N."/>
            <person name="Hagos B."/>
            <person name="Hall J."/>
            <person name="Henson C."/>
            <person name="Hollinger A."/>
            <person name="Honan T."/>
            <person name="Huard M.D."/>
            <person name="Hughes L."/>
            <person name="Hurhula B."/>
            <person name="Husby M.E."/>
            <person name="Kamat A."/>
            <person name="Kanga B."/>
            <person name="Kashin S."/>
            <person name="Khazanovich D."/>
            <person name="Kisner P."/>
            <person name="Lance K."/>
            <person name="Lara M."/>
            <person name="Lee W."/>
            <person name="Lennon N."/>
            <person name="Letendre F."/>
            <person name="LeVine R."/>
            <person name="Lipovsky A."/>
            <person name="Liu X."/>
            <person name="Liu J."/>
            <person name="Liu S."/>
            <person name="Lokyitsang T."/>
            <person name="Lokyitsang Y."/>
            <person name="Lubonja R."/>
            <person name="Lui A."/>
            <person name="MacDonald P."/>
            <person name="Magnisalis V."/>
            <person name="Maru K."/>
            <person name="Matthews C."/>
            <person name="McCusker W."/>
            <person name="McDonough S."/>
            <person name="Mehta T."/>
            <person name="Meldrim J."/>
            <person name="Meneus L."/>
            <person name="Mihai O."/>
            <person name="Mihalev A."/>
            <person name="Mihova T."/>
            <person name="Mittelman R."/>
            <person name="Mlenga V."/>
            <person name="Montmayeur A."/>
            <person name="Mulrain L."/>
            <person name="Navidi A."/>
            <person name="Naylor J."/>
            <person name="Negash T."/>
            <person name="Nguyen T."/>
            <person name="Nguyen N."/>
            <person name="Nicol R."/>
            <person name="Norbu C."/>
            <person name="Norbu N."/>
            <person name="Novod N."/>
            <person name="O'Neill B."/>
            <person name="Osman S."/>
            <person name="Markiewicz E."/>
            <person name="Oyono O.L."/>
            <person name="Patti C."/>
            <person name="Phunkhang P."/>
            <person name="Pierre F."/>
            <person name="Priest M."/>
            <person name="Raghuraman S."/>
            <person name="Rege F."/>
            <person name="Reyes R."/>
            <person name="Rise C."/>
            <person name="Rogov P."/>
            <person name="Ross K."/>
            <person name="Ryan E."/>
            <person name="Settipalli S."/>
            <person name="Shea T."/>
            <person name="Sherpa N."/>
            <person name="Shi L."/>
            <person name="Shih D."/>
            <person name="Sparrow T."/>
            <person name="Spaulding J."/>
            <person name="Stalker J."/>
            <person name="Stange-Thomann N."/>
            <person name="Stavropoulos S."/>
            <person name="Stone C."/>
            <person name="Strader C."/>
            <person name="Tesfaye S."/>
            <person name="Thomson T."/>
            <person name="Thoulutsang Y."/>
            <person name="Thoulutsang D."/>
            <person name="Topham K."/>
            <person name="Topping I."/>
            <person name="Tsamla T."/>
            <person name="Vassiliev H."/>
            <person name="Vo A."/>
            <person name="Wangchuk T."/>
            <person name="Wangdi T."/>
            <person name="Weiand M."/>
            <person name="Wilkinson J."/>
            <person name="Wilson A."/>
            <person name="Yadav S."/>
            <person name="Young G."/>
            <person name="Yu Q."/>
            <person name="Zembek L."/>
            <person name="Zhong D."/>
            <person name="Zimmer A."/>
            <person name="Zwirko Z."/>
            <person name="Jaffe D.B."/>
            <person name="Alvarez P."/>
            <person name="Brockman W."/>
            <person name="Butler J."/>
            <person name="Chin C."/>
            <person name="Gnerre S."/>
            <person name="Grabherr M."/>
            <person name="Kleber M."/>
            <person name="Mauceli E."/>
            <person name="MacCallum I."/>
        </authorList>
    </citation>
    <scope>NUCLEOTIDE SEQUENCE [LARGE SCALE GENOMIC DNA]</scope>
    <source>
        <strain evidence="6">MSH-3 / Tucson 14011-0111.49</strain>
    </source>
</reference>
<feature type="region of interest" description="Disordered" evidence="3">
    <location>
        <begin position="275"/>
        <end position="306"/>
    </location>
</feature>
<dbReference type="GO" id="GO:0031012">
    <property type="term" value="C:extracellular matrix"/>
    <property type="evidence" value="ECO:0007669"/>
    <property type="project" value="TreeGrafter"/>
</dbReference>
<feature type="region of interest" description="Disordered" evidence="3">
    <location>
        <begin position="723"/>
        <end position="748"/>
    </location>
</feature>
<gene>
    <name evidence="5" type="primary">Dper\GL17472</name>
    <name evidence="5" type="ORF">Dper_GL17472</name>
</gene>
<dbReference type="STRING" id="7234.B4GH67"/>
<feature type="region of interest" description="Disordered" evidence="3">
    <location>
        <begin position="205"/>
        <end position="238"/>
    </location>
</feature>
<keyword evidence="1 2" id="KW-0193">Cuticle</keyword>
<evidence type="ECO:0000256" key="4">
    <source>
        <dbReference type="SAM" id="SignalP"/>
    </source>
</evidence>
<evidence type="ECO:0000256" key="3">
    <source>
        <dbReference type="SAM" id="MobiDB-lite"/>
    </source>
</evidence>
<name>B4GH67_DROPE</name>
<evidence type="ECO:0000256" key="2">
    <source>
        <dbReference type="PROSITE-ProRule" id="PRU00497"/>
    </source>
</evidence>
<feature type="compositionally biased region" description="Basic residues" evidence="3">
    <location>
        <begin position="149"/>
        <end position="160"/>
    </location>
</feature>
<feature type="signal peptide" evidence="4">
    <location>
        <begin position="1"/>
        <end position="24"/>
    </location>
</feature>